<dbReference type="InterPro" id="IPR011642">
    <property type="entry name" value="Gate_dom"/>
</dbReference>
<dbReference type="GO" id="GO:0046872">
    <property type="term" value="F:metal ion binding"/>
    <property type="evidence" value="ECO:0007669"/>
    <property type="project" value="UniProtKB-KW"/>
</dbReference>
<keyword evidence="2 16" id="KW-0813">Transport</keyword>
<evidence type="ECO:0000256" key="13">
    <source>
        <dbReference type="NCBIfam" id="TIGR00437"/>
    </source>
</evidence>
<feature type="transmembrane region" description="Helical" evidence="16">
    <location>
        <begin position="515"/>
        <end position="536"/>
    </location>
</feature>
<evidence type="ECO:0000256" key="14">
    <source>
        <dbReference type="PIRSR" id="PIRSR603373-1"/>
    </source>
</evidence>
<organism evidence="19">
    <name type="scientific">Tuwongella immobilis</name>
    <dbReference type="NCBI Taxonomy" id="692036"/>
    <lineage>
        <taxon>Bacteria</taxon>
        <taxon>Pseudomonadati</taxon>
        <taxon>Planctomycetota</taxon>
        <taxon>Planctomycetia</taxon>
        <taxon>Gemmatales</taxon>
        <taxon>Gemmataceae</taxon>
        <taxon>Tuwongella</taxon>
    </lineage>
</organism>
<keyword evidence="3" id="KW-1003">Cell membrane</keyword>
<dbReference type="InterPro" id="IPR030389">
    <property type="entry name" value="G_FEOB_dom"/>
</dbReference>
<feature type="transmembrane region" description="Helical" evidence="16">
    <location>
        <begin position="682"/>
        <end position="702"/>
    </location>
</feature>
<dbReference type="SUPFAM" id="SSF52540">
    <property type="entry name" value="P-loop containing nucleoside triphosphate hydrolases"/>
    <property type="match status" value="1"/>
</dbReference>
<accession>A0A6C2YQ66</accession>
<comment type="caution">
    <text evidence="16">Lacks conserved residue(s) required for the propagation of feature annotation.</text>
</comment>
<feature type="binding site" evidence="15">
    <location>
        <position position="27"/>
    </location>
    <ligand>
        <name>Mg(2+)</name>
        <dbReference type="ChEBI" id="CHEBI:18420"/>
        <label>2</label>
    </ligand>
</feature>
<dbReference type="NCBIfam" id="TIGR00231">
    <property type="entry name" value="small_GTP"/>
    <property type="match status" value="1"/>
</dbReference>
<keyword evidence="12 16" id="KW-0472">Membrane</keyword>
<comment type="function">
    <text evidence="16">Probable transporter of a GTP-driven Fe(2+) uptake system.</text>
</comment>
<evidence type="ECO:0000256" key="1">
    <source>
        <dbReference type="ARBA" id="ARBA00004429"/>
    </source>
</evidence>
<dbReference type="InterPro" id="IPR005225">
    <property type="entry name" value="Small_GTP-bd"/>
</dbReference>
<dbReference type="Pfam" id="PF02421">
    <property type="entry name" value="FeoB_N"/>
    <property type="match status" value="1"/>
</dbReference>
<reference evidence="19" key="1">
    <citation type="submission" date="2019-04" db="EMBL/GenBank/DDBJ databases">
        <authorList>
            <consortium name="Science for Life Laboratories"/>
        </authorList>
    </citation>
    <scope>NUCLEOTIDE SEQUENCE</scope>
    <source>
        <strain evidence="19">MBLW1</strain>
    </source>
</reference>
<dbReference type="Pfam" id="PF07670">
    <property type="entry name" value="Gate"/>
    <property type="match status" value="2"/>
</dbReference>
<dbReference type="CDD" id="cd01879">
    <property type="entry name" value="FeoB"/>
    <property type="match status" value="1"/>
</dbReference>
<keyword evidence="5" id="KW-0997">Cell inner membrane</keyword>
<evidence type="ECO:0000256" key="4">
    <source>
        <dbReference type="ARBA" id="ARBA00022496"/>
    </source>
</evidence>
<evidence type="ECO:0000256" key="11">
    <source>
        <dbReference type="ARBA" id="ARBA00023134"/>
    </source>
</evidence>
<dbReference type="InterPro" id="IPR003373">
    <property type="entry name" value="Fe2_transport_prot-B"/>
</dbReference>
<feature type="binding site" evidence="14">
    <location>
        <begin position="38"/>
        <end position="42"/>
    </location>
    <ligand>
        <name>GTP</name>
        <dbReference type="ChEBI" id="CHEBI:37565"/>
        <label>1</label>
    </ligand>
</feature>
<keyword evidence="6 16" id="KW-0812">Transmembrane</keyword>
<keyword evidence="15" id="KW-0460">Magnesium</keyword>
<evidence type="ECO:0000256" key="2">
    <source>
        <dbReference type="ARBA" id="ARBA00022448"/>
    </source>
</evidence>
<dbReference type="AlphaFoldDB" id="A0A6C2YQ66"/>
<dbReference type="PRINTS" id="PR00326">
    <property type="entry name" value="GTP1OBG"/>
</dbReference>
<feature type="binding site" evidence="15">
    <location>
        <position position="25"/>
    </location>
    <ligand>
        <name>Mg(2+)</name>
        <dbReference type="ChEBI" id="CHEBI:18420"/>
        <label>2</label>
    </ligand>
</feature>
<evidence type="ECO:0000313" key="19">
    <source>
        <dbReference type="EMBL" id="VIP03032.1"/>
    </source>
</evidence>
<dbReference type="FunFam" id="3.40.50.300:FF:000426">
    <property type="entry name" value="Ferrous iron transport protein B"/>
    <property type="match status" value="1"/>
</dbReference>
<keyword evidence="4 16" id="KW-0410">Iron transport</keyword>
<evidence type="ECO:0000256" key="12">
    <source>
        <dbReference type="ARBA" id="ARBA00023136"/>
    </source>
</evidence>
<sequence length="738" mass="81758">MADSTTYTVALVGNPNAGKSTLFNALSGLRQRTGNYPGVTVEMKKGTVSVGNATLELIDLPGTYSLAARSLDELVAVDLLLGHQPGEKRPDVIVAIADACNLDRHLYLATQLCDLGTPVVLALSMMDVAESQQIRIQVQELGRRLNVPVVPIQAHHGKGLQELKQAIVDAATRGTPPTGPTMPAAFQDAVHALAQQFNGKYEPFLLQRLLLDVGGSTEARLIQQEPTLQQRLPEIRQSLQAAGCPVPAIEPMTRYSWIRKLLAEVVQRSEVEKVTWNDRLDRVLTHRIWGTLIFLSLMFVMFFSIFEWAGPLMDFISDGKDWLAARVEANMEPGVFRSLLIGGVIDGVGGVVVFLPQILILFAFIAVLEDCGYMSRAAFVMDKLMSRCGLNGKSFIPLLSSLACAVPGVMATRVIENRRDRLATILVAPLMSCSARLPVYLLVTGTLFTDPKWLAPVVMFAMYLLGLIIAPIVALVFKRTILKGATPVFVMEMPPLRWPLLRNVIRRMVEAGWAFLKRAGTFILASMIIVWALLYFPNGDYETRLQEQAESIELLTEQRDALPEGESPERLQLESQIEDQESARNRLYAEWKEQTYLGRVGHALEPVFLPLGWDWKVGMAALASFPAREVIVGTMGILYQQGDVDPGVLEEEDNQVASRFRNAILSDWKAHPVLGPYPTLTGLSLMVFFALCCQCVSTLAVIRRETQSWTWPVVTFVYMTTLAYVAALLVFQIGKLFV</sequence>
<dbReference type="EMBL" id="LR586016">
    <property type="protein sequence ID" value="VIP03032.1"/>
    <property type="molecule type" value="Genomic_DNA"/>
</dbReference>
<evidence type="ECO:0000256" key="17">
    <source>
        <dbReference type="SAM" id="Coils"/>
    </source>
</evidence>
<keyword evidence="15" id="KW-0479">Metal-binding</keyword>
<keyword evidence="11 14" id="KW-0342">GTP-binding</keyword>
<proteinExistence type="inferred from homology"/>
<name>A0A6C2YQ66_9BACT</name>
<feature type="transmembrane region" description="Helical" evidence="16">
    <location>
        <begin position="422"/>
        <end position="441"/>
    </location>
</feature>
<dbReference type="NCBIfam" id="TIGR00437">
    <property type="entry name" value="feoB"/>
    <property type="match status" value="1"/>
</dbReference>
<dbReference type="InterPro" id="IPR027417">
    <property type="entry name" value="P-loop_NTPase"/>
</dbReference>
<evidence type="ECO:0000313" key="20">
    <source>
        <dbReference type="Proteomes" id="UP000464378"/>
    </source>
</evidence>
<dbReference type="GO" id="GO:0015093">
    <property type="term" value="F:ferrous iron transmembrane transporter activity"/>
    <property type="evidence" value="ECO:0007669"/>
    <property type="project" value="UniProtKB-UniRule"/>
</dbReference>
<evidence type="ECO:0000259" key="18">
    <source>
        <dbReference type="PROSITE" id="PS51711"/>
    </source>
</evidence>
<feature type="binding site" evidence="14">
    <location>
        <begin position="13"/>
        <end position="20"/>
    </location>
    <ligand>
        <name>GTP</name>
        <dbReference type="ChEBI" id="CHEBI:37565"/>
        <label>1</label>
    </ligand>
</feature>
<dbReference type="PANTHER" id="PTHR43185:SF1">
    <property type="entry name" value="FE(2+) TRANSPORTER FEOB"/>
    <property type="match status" value="1"/>
</dbReference>
<dbReference type="InterPro" id="IPR050860">
    <property type="entry name" value="FeoB_GTPase"/>
</dbReference>
<keyword evidence="7 14" id="KW-0547">Nucleotide-binding</keyword>
<dbReference type="Gene3D" id="3.40.50.300">
    <property type="entry name" value="P-loop containing nucleotide triphosphate hydrolases"/>
    <property type="match status" value="1"/>
</dbReference>
<feature type="transmembrane region" description="Helical" evidence="16">
    <location>
        <begin position="709"/>
        <end position="733"/>
    </location>
</feature>
<evidence type="ECO:0000256" key="15">
    <source>
        <dbReference type="PIRSR" id="PIRSR603373-2"/>
    </source>
</evidence>
<dbReference type="Proteomes" id="UP000464378">
    <property type="component" value="Chromosome"/>
</dbReference>
<comment type="similarity">
    <text evidence="16">Belongs to the TRAFAC class TrmE-Era-EngA-EngB-Septin-like GTPase superfamily. FeoB GTPase (TC 9.A.8) family.</text>
</comment>
<evidence type="ECO:0000256" key="10">
    <source>
        <dbReference type="ARBA" id="ARBA00023065"/>
    </source>
</evidence>
<evidence type="ECO:0000256" key="6">
    <source>
        <dbReference type="ARBA" id="ARBA00022692"/>
    </source>
</evidence>
<keyword evidence="17" id="KW-0175">Coiled coil</keyword>
<dbReference type="PANTHER" id="PTHR43185">
    <property type="entry name" value="FERROUS IRON TRANSPORT PROTEIN B"/>
    <property type="match status" value="1"/>
</dbReference>
<feature type="binding site" evidence="14">
    <location>
        <begin position="153"/>
        <end position="155"/>
    </location>
    <ligand>
        <name>GTP</name>
        <dbReference type="ChEBI" id="CHEBI:37565"/>
        <label>1</label>
    </ligand>
</feature>
<dbReference type="PROSITE" id="PS51711">
    <property type="entry name" value="G_FEOB"/>
    <property type="match status" value="1"/>
</dbReference>
<dbReference type="Pfam" id="PF07664">
    <property type="entry name" value="FeoB_C"/>
    <property type="match status" value="1"/>
</dbReference>
<protein>
    <recommendedName>
        <fullName evidence="13 16">Ferrous iron transport protein B</fullName>
    </recommendedName>
</protein>
<feature type="binding site" evidence="14">
    <location>
        <begin position="59"/>
        <end position="62"/>
    </location>
    <ligand>
        <name>GTP</name>
        <dbReference type="ChEBI" id="CHEBI:37565"/>
        <label>1</label>
    </ligand>
</feature>
<feature type="transmembrane region" description="Helical" evidence="16">
    <location>
        <begin position="453"/>
        <end position="477"/>
    </location>
</feature>
<feature type="transmembrane region" description="Helical" evidence="16">
    <location>
        <begin position="339"/>
        <end position="367"/>
    </location>
</feature>
<dbReference type="EMBL" id="LR593887">
    <property type="protein sequence ID" value="VTS03184.1"/>
    <property type="molecule type" value="Genomic_DNA"/>
</dbReference>
<dbReference type="GO" id="GO:0005525">
    <property type="term" value="F:GTP binding"/>
    <property type="evidence" value="ECO:0007669"/>
    <property type="project" value="UniProtKB-KW"/>
</dbReference>
<evidence type="ECO:0000256" key="3">
    <source>
        <dbReference type="ARBA" id="ARBA00022475"/>
    </source>
</evidence>
<keyword evidence="9 16" id="KW-0408">Iron</keyword>
<feature type="binding site" evidence="15">
    <location>
        <position position="24"/>
    </location>
    <ligand>
        <name>Mg(2+)</name>
        <dbReference type="ChEBI" id="CHEBI:18420"/>
        <label>2</label>
    </ligand>
</feature>
<gene>
    <name evidence="19" type="ORF">GMBLW1_09280</name>
</gene>
<evidence type="ECO:0000256" key="9">
    <source>
        <dbReference type="ARBA" id="ARBA00023004"/>
    </source>
</evidence>
<dbReference type="KEGG" id="tim:GMBLW1_09280"/>
<keyword evidence="10" id="KW-0406">Ion transport</keyword>
<feature type="transmembrane region" description="Helical" evidence="16">
    <location>
        <begin position="288"/>
        <end position="310"/>
    </location>
</feature>
<dbReference type="RefSeq" id="WP_162658145.1">
    <property type="nucleotide sequence ID" value="NZ_LR593887.1"/>
</dbReference>
<keyword evidence="20" id="KW-1185">Reference proteome</keyword>
<evidence type="ECO:0000256" key="5">
    <source>
        <dbReference type="ARBA" id="ARBA00022519"/>
    </source>
</evidence>
<evidence type="ECO:0000256" key="7">
    <source>
        <dbReference type="ARBA" id="ARBA00022741"/>
    </source>
</evidence>
<dbReference type="GO" id="GO:0005886">
    <property type="term" value="C:plasma membrane"/>
    <property type="evidence" value="ECO:0007669"/>
    <property type="project" value="UniProtKB-SubCell"/>
</dbReference>
<dbReference type="InParanoid" id="A0A6C2YQ66"/>
<feature type="domain" description="FeoB-type G" evidence="18">
    <location>
        <begin position="6"/>
        <end position="173"/>
    </location>
</feature>
<keyword evidence="8 16" id="KW-1133">Transmembrane helix</keyword>
<dbReference type="InterPro" id="IPR011640">
    <property type="entry name" value="Fe2_transport_prot_B_C"/>
</dbReference>
<dbReference type="FunCoup" id="A0A6C2YQ66">
    <property type="interactions" value="140"/>
</dbReference>
<dbReference type="InterPro" id="IPR006073">
    <property type="entry name" value="GTP-bd"/>
</dbReference>
<evidence type="ECO:0000256" key="8">
    <source>
        <dbReference type="ARBA" id="ARBA00022989"/>
    </source>
</evidence>
<feature type="binding site" evidence="15">
    <location>
        <position position="28"/>
    </location>
    <ligand>
        <name>Mg(2+)</name>
        <dbReference type="ChEBI" id="CHEBI:18420"/>
        <label>2</label>
    </ligand>
</feature>
<evidence type="ECO:0000256" key="16">
    <source>
        <dbReference type="RuleBase" id="RU362098"/>
    </source>
</evidence>
<feature type="coiled-coil region" evidence="17">
    <location>
        <begin position="538"/>
        <end position="590"/>
    </location>
</feature>
<comment type="subcellular location">
    <subcellularLocation>
        <location evidence="1 16">Cell inner membrane</location>
        <topology evidence="1 16">Multi-pass membrane protein</topology>
    </subcellularLocation>
</comment>